<dbReference type="EMBL" id="CP051684">
    <property type="protein sequence ID" value="QJD91794.1"/>
    <property type="molecule type" value="Genomic_DNA"/>
</dbReference>
<evidence type="ECO:0000313" key="1">
    <source>
        <dbReference type="EMBL" id="QJD91794.1"/>
    </source>
</evidence>
<accession>A0ABX6MBU7</accession>
<keyword evidence="2" id="KW-1185">Reference proteome</keyword>
<proteinExistence type="predicted"/>
<dbReference type="SUPFAM" id="SSF64210">
    <property type="entry name" value="Head-to-tail joining protein W, gpW"/>
    <property type="match status" value="1"/>
</dbReference>
<dbReference type="Gene3D" id="3.30.1580.10">
    <property type="entry name" value="Head-to-tail joining protein W"/>
    <property type="match status" value="1"/>
</dbReference>
<reference evidence="1 2" key="1">
    <citation type="submission" date="2020-04" db="EMBL/GenBank/DDBJ databases">
        <title>Genome sequencing of novel species.</title>
        <authorList>
            <person name="Heo J."/>
            <person name="Kim S.-J."/>
            <person name="Kim J.-S."/>
            <person name="Hong S.-B."/>
            <person name="Kwon S.-W."/>
        </authorList>
    </citation>
    <scope>NUCLEOTIDE SEQUENCE [LARGE SCALE GENOMIC DNA]</scope>
    <source>
        <strain evidence="1 2">AF9R3</strain>
    </source>
</reference>
<dbReference type="Proteomes" id="UP000503117">
    <property type="component" value="Chromosome"/>
</dbReference>
<dbReference type="Pfam" id="PF02831">
    <property type="entry name" value="gpW"/>
    <property type="match status" value="1"/>
</dbReference>
<name>A0ABX6MBU7_9BURK</name>
<sequence>MQFNPRGGLLAGMQTSALQTAIKAAQQAYIDLSTGAKGESYSYTQGDGSKSVTYTKADLPALSALIQSLQVQLGIVPRPRRAIGLRF</sequence>
<gene>
    <name evidence="1" type="ORF">HH213_17890</name>
</gene>
<dbReference type="InterPro" id="IPR036626">
    <property type="entry name" value="GpW_sf"/>
</dbReference>
<evidence type="ECO:0000313" key="2">
    <source>
        <dbReference type="Proteomes" id="UP000503117"/>
    </source>
</evidence>
<protein>
    <submittedName>
        <fullName evidence="1">Phage head-tail adapter protein</fullName>
    </submittedName>
</protein>
<organism evidence="1 2">
    <name type="scientific">Duganella dendranthematis</name>
    <dbReference type="NCBI Taxonomy" id="2728021"/>
    <lineage>
        <taxon>Bacteria</taxon>
        <taxon>Pseudomonadati</taxon>
        <taxon>Pseudomonadota</taxon>
        <taxon>Betaproteobacteria</taxon>
        <taxon>Burkholderiales</taxon>
        <taxon>Oxalobacteraceae</taxon>
        <taxon>Telluria group</taxon>
        <taxon>Duganella</taxon>
    </lineage>
</organism>
<dbReference type="RefSeq" id="WP_169113104.1">
    <property type="nucleotide sequence ID" value="NZ_CP051684.1"/>
</dbReference>
<dbReference type="InterPro" id="IPR004174">
    <property type="entry name" value="GpW"/>
</dbReference>